<dbReference type="Proteomes" id="UP000039324">
    <property type="component" value="Unassembled WGS sequence"/>
</dbReference>
<keyword evidence="3" id="KW-0496">Mitochondrion</keyword>
<evidence type="ECO:0000256" key="1">
    <source>
        <dbReference type="SAM" id="MobiDB-lite"/>
    </source>
</evidence>
<reference evidence="2 4" key="1">
    <citation type="submission" date="2015-02" db="EMBL/GenBank/DDBJ databases">
        <authorList>
            <person name="Chooi Y.-H."/>
        </authorList>
    </citation>
    <scope>NUCLEOTIDE SEQUENCE [LARGE SCALE GENOMIC DNA]</scope>
    <source>
        <strain evidence="2">E3</strain>
    </source>
</reference>
<accession>A0A0G4J3K8</accession>
<dbReference type="EMBL" id="CDSF01000122">
    <property type="protein sequence ID" value="CEP02125.1"/>
    <property type="molecule type" value="Genomic_DNA"/>
</dbReference>
<feature type="region of interest" description="Disordered" evidence="1">
    <location>
        <begin position="396"/>
        <end position="415"/>
    </location>
</feature>
<feature type="region of interest" description="Disordered" evidence="1">
    <location>
        <begin position="351"/>
        <end position="387"/>
    </location>
</feature>
<sequence>MNAHDLRLGTASSLPSPSSVLTFDHDPRSSPSARQTVQSLLDDIEQALYDQTRMASWSRNDEVATRGQGAEIVSNDDLREWTAAFPHLNVVGVACGGIERRSDDPWSRVSPREGPMAPVAASLDTGLTVRGLSMTILSEGGELEEIIAMDGDAEQVFAEDHSRAPLSSVVHVPGVTDAASVRRIKRRQRRGHPPLTPSRLLVHSCFEDLFDALWAIIAQRLAPLLRLARARSRSPTKKPTDDCDPSALSSAMIIRSCAMMSRSPGRRSSTAMRTPTYGDAAWPRSVCRTPTAARPIQLEGGRNVTTPTPAHGTRPSTCTMAMRPASLQPTLQIVGYDHLYRAHFNLNRSKHGTVTKRSQAPAGRQRLRSARGAPSHRNAPAGHGQRSFQVVFPEVAGTRPPSRKANLSSSHPHAMLRRRPALLILPPVKP</sequence>
<protein>
    <recommendedName>
        <fullName evidence="6">DUF3719 domain-containing protein</fullName>
    </recommendedName>
</protein>
<gene>
    <name evidence="2" type="ORF">PBRA_002390</name>
    <name evidence="3" type="ORF">PLBR_LOCUS899</name>
</gene>
<name>A0A0G4J3K8_PLABS</name>
<dbReference type="EMBL" id="OVEO01000001">
    <property type="protein sequence ID" value="SPQ93684.1"/>
    <property type="molecule type" value="Genomic_DNA"/>
</dbReference>
<dbReference type="AlphaFoldDB" id="A0A0G4J3K8"/>
<evidence type="ECO:0008006" key="6">
    <source>
        <dbReference type="Google" id="ProtNLM"/>
    </source>
</evidence>
<proteinExistence type="predicted"/>
<dbReference type="Proteomes" id="UP000290189">
    <property type="component" value="Unassembled WGS sequence"/>
</dbReference>
<reference evidence="3 5" key="2">
    <citation type="submission" date="2018-03" db="EMBL/GenBank/DDBJ databases">
        <authorList>
            <person name="Fogelqvist J."/>
        </authorList>
    </citation>
    <scope>NUCLEOTIDE SEQUENCE [LARGE SCALE GENOMIC DNA]</scope>
</reference>
<evidence type="ECO:0000313" key="5">
    <source>
        <dbReference type="Proteomes" id="UP000290189"/>
    </source>
</evidence>
<geneLocation type="mitochondrion" evidence="3"/>
<evidence type="ECO:0000313" key="4">
    <source>
        <dbReference type="Proteomes" id="UP000039324"/>
    </source>
</evidence>
<keyword evidence="4" id="KW-1185">Reference proteome</keyword>
<feature type="compositionally biased region" description="Polar residues" evidence="1">
    <location>
        <begin position="10"/>
        <end position="21"/>
    </location>
</feature>
<feature type="region of interest" description="Disordered" evidence="1">
    <location>
        <begin position="1"/>
        <end position="33"/>
    </location>
</feature>
<evidence type="ECO:0000313" key="2">
    <source>
        <dbReference type="EMBL" id="CEP02125.1"/>
    </source>
</evidence>
<evidence type="ECO:0000313" key="3">
    <source>
        <dbReference type="EMBL" id="SPQ93684.1"/>
    </source>
</evidence>
<organism evidence="2 4">
    <name type="scientific">Plasmodiophora brassicae</name>
    <name type="common">Clubroot disease agent</name>
    <dbReference type="NCBI Taxonomy" id="37360"/>
    <lineage>
        <taxon>Eukaryota</taxon>
        <taxon>Sar</taxon>
        <taxon>Rhizaria</taxon>
        <taxon>Endomyxa</taxon>
        <taxon>Phytomyxea</taxon>
        <taxon>Plasmodiophorida</taxon>
        <taxon>Plasmodiophoridae</taxon>
        <taxon>Plasmodiophora</taxon>
    </lineage>
</organism>